<dbReference type="GO" id="GO:0016477">
    <property type="term" value="P:cell migration"/>
    <property type="evidence" value="ECO:0007669"/>
    <property type="project" value="TreeGrafter"/>
</dbReference>
<evidence type="ECO:0000259" key="4">
    <source>
        <dbReference type="PROSITE" id="PS50290"/>
    </source>
</evidence>
<dbReference type="GO" id="GO:0016303">
    <property type="term" value="F:1-phosphatidylinositol-3-kinase activity"/>
    <property type="evidence" value="ECO:0007669"/>
    <property type="project" value="TreeGrafter"/>
</dbReference>
<dbReference type="InterPro" id="IPR018936">
    <property type="entry name" value="PI3/4_kinase_CS"/>
</dbReference>
<feature type="domain" description="PI3K/PI4K catalytic" evidence="4">
    <location>
        <begin position="137"/>
        <end position="458"/>
    </location>
</feature>
<proteinExistence type="inferred from homology"/>
<dbReference type="InterPro" id="IPR036940">
    <property type="entry name" value="PI3/4_kinase_cat_sf"/>
</dbReference>
<name>E4XRW0_OIKDI</name>
<dbReference type="InterPro" id="IPR015433">
    <property type="entry name" value="PI3/4_kinase"/>
</dbReference>
<dbReference type="PROSITE" id="PS00915">
    <property type="entry name" value="PI3_4_KINASE_1"/>
    <property type="match status" value="1"/>
</dbReference>
<evidence type="ECO:0000313" key="5">
    <source>
        <dbReference type="EMBL" id="CBY12508.1"/>
    </source>
</evidence>
<dbReference type="SMART" id="SM00146">
    <property type="entry name" value="PI3Kc"/>
    <property type="match status" value="1"/>
</dbReference>
<accession>E4XRW0</accession>
<dbReference type="InterPro" id="IPR011009">
    <property type="entry name" value="Kinase-like_dom_sf"/>
</dbReference>
<dbReference type="EMBL" id="FN653125">
    <property type="protein sequence ID" value="CBY12508.1"/>
    <property type="molecule type" value="Genomic_DNA"/>
</dbReference>
<sequence length="488" mass="57848">MSNRRFAHFLYWHLRRECEQLYANELGNEVGTPYIANSQQLERFFFTVIMECLLKFGGQYCYNPHRDEKTPELVRSHLYKQTRFWNQLISLHNENMHYPDAIERIKKALTENKEYKKSDWECLVNPLEPEMLLIHLKMDKMKMFSSARKPILLPWANGSLIFKEGDDLRQDVLGLQIIRCMDTAWKSRRSHRNKKPERENIILDLNMTTYQVLATPKCITKDFSLEGFRQYGFIQMVPGETLSSINETYGKTMGYIRSGTFGMKEFLDGMSVKNPDYRHQNVTNEHLYWAFMNSLAGSTVATFVIGIRDRHNDNIMIGLQGEIFHIDYGHILDHRKKKLGYDREPHEFILTTDFVKPGFKKGFREAVEQVFAHGPDKDVIRKIFLEKCIWAYERVLESRHDLKLRFLMLVNADLPELKYADLQYLDQKLGYDMSEHDEPGHKWEQNKEVLVSAFRRKMNEYMSNRGMRLIMNFIAHDVRKKIKQTLKI</sequence>
<dbReference type="Gene3D" id="1.10.1070.11">
    <property type="entry name" value="Phosphatidylinositol 3-/4-kinase, catalytic domain"/>
    <property type="match status" value="1"/>
</dbReference>
<dbReference type="GO" id="GO:0005737">
    <property type="term" value="C:cytoplasm"/>
    <property type="evidence" value="ECO:0007669"/>
    <property type="project" value="TreeGrafter"/>
</dbReference>
<dbReference type="GO" id="GO:0005886">
    <property type="term" value="C:plasma membrane"/>
    <property type="evidence" value="ECO:0007669"/>
    <property type="project" value="TreeGrafter"/>
</dbReference>
<dbReference type="GO" id="GO:0048015">
    <property type="term" value="P:phosphatidylinositol-mediated signaling"/>
    <property type="evidence" value="ECO:0007669"/>
    <property type="project" value="TreeGrafter"/>
</dbReference>
<dbReference type="SUPFAM" id="SSF56112">
    <property type="entry name" value="Protein kinase-like (PK-like)"/>
    <property type="match status" value="1"/>
</dbReference>
<organism evidence="5">
    <name type="scientific">Oikopleura dioica</name>
    <name type="common">Tunicate</name>
    <dbReference type="NCBI Taxonomy" id="34765"/>
    <lineage>
        <taxon>Eukaryota</taxon>
        <taxon>Metazoa</taxon>
        <taxon>Chordata</taxon>
        <taxon>Tunicata</taxon>
        <taxon>Appendicularia</taxon>
        <taxon>Copelata</taxon>
        <taxon>Oikopleuridae</taxon>
        <taxon>Oikopleura</taxon>
    </lineage>
</organism>
<keyword evidence="3" id="KW-0418">Kinase</keyword>
<dbReference type="InParanoid" id="E4XRW0"/>
<keyword evidence="2" id="KW-0808">Transferase</keyword>
<dbReference type="OrthoDB" id="67688at2759"/>
<reference evidence="5" key="1">
    <citation type="journal article" date="2010" name="Science">
        <title>Plasticity of animal genome architecture unmasked by rapid evolution of a pelagic tunicate.</title>
        <authorList>
            <person name="Denoeud F."/>
            <person name="Henriet S."/>
            <person name="Mungpakdee S."/>
            <person name="Aury J.M."/>
            <person name="Da Silva C."/>
            <person name="Brinkmann H."/>
            <person name="Mikhaleva J."/>
            <person name="Olsen L.C."/>
            <person name="Jubin C."/>
            <person name="Canestro C."/>
            <person name="Bouquet J.M."/>
            <person name="Danks G."/>
            <person name="Poulain J."/>
            <person name="Campsteijn C."/>
            <person name="Adamski M."/>
            <person name="Cross I."/>
            <person name="Yadetie F."/>
            <person name="Muffato M."/>
            <person name="Louis A."/>
            <person name="Butcher S."/>
            <person name="Tsagkogeorga G."/>
            <person name="Konrad A."/>
            <person name="Singh S."/>
            <person name="Jensen M.F."/>
            <person name="Cong E.H."/>
            <person name="Eikeseth-Otteraa H."/>
            <person name="Noel B."/>
            <person name="Anthouard V."/>
            <person name="Porcel B.M."/>
            <person name="Kachouri-Lafond R."/>
            <person name="Nishino A."/>
            <person name="Ugolini M."/>
            <person name="Chourrout P."/>
            <person name="Nishida H."/>
            <person name="Aasland R."/>
            <person name="Huzurbazar S."/>
            <person name="Westhof E."/>
            <person name="Delsuc F."/>
            <person name="Lehrach H."/>
            <person name="Reinhardt R."/>
            <person name="Weissenbach J."/>
            <person name="Roy S.W."/>
            <person name="Artiguenave F."/>
            <person name="Postlethwait J.H."/>
            <person name="Manak J.R."/>
            <person name="Thompson E.M."/>
            <person name="Jaillon O."/>
            <person name="Du Pasquier L."/>
            <person name="Boudinot P."/>
            <person name="Liberles D.A."/>
            <person name="Volff J.N."/>
            <person name="Philippe H."/>
            <person name="Lenhard B."/>
            <person name="Roest Crollius H."/>
            <person name="Wincker P."/>
            <person name="Chourrout D."/>
        </authorList>
    </citation>
    <scope>NUCLEOTIDE SEQUENCE [LARGE SCALE GENOMIC DNA]</scope>
</reference>
<protein>
    <recommendedName>
        <fullName evidence="4">PI3K/PI4K catalytic domain-containing protein</fullName>
    </recommendedName>
</protein>
<dbReference type="PROSITE" id="PS50290">
    <property type="entry name" value="PI3_4_KINASE_3"/>
    <property type="match status" value="1"/>
</dbReference>
<dbReference type="Gene3D" id="3.30.1010.10">
    <property type="entry name" value="Phosphatidylinositol 3-kinase Catalytic Subunit, Chain A, domain 4"/>
    <property type="match status" value="1"/>
</dbReference>
<evidence type="ECO:0000256" key="1">
    <source>
        <dbReference type="ARBA" id="ARBA00006209"/>
    </source>
</evidence>
<keyword evidence="6" id="KW-1185">Reference proteome</keyword>
<dbReference type="PANTHER" id="PTHR10048">
    <property type="entry name" value="PHOSPHATIDYLINOSITOL KINASE"/>
    <property type="match status" value="1"/>
</dbReference>
<evidence type="ECO:0000313" key="6">
    <source>
        <dbReference type="Proteomes" id="UP000001307"/>
    </source>
</evidence>
<evidence type="ECO:0000256" key="2">
    <source>
        <dbReference type="ARBA" id="ARBA00022679"/>
    </source>
</evidence>
<dbReference type="GO" id="GO:0043491">
    <property type="term" value="P:phosphatidylinositol 3-kinase/protein kinase B signal transduction"/>
    <property type="evidence" value="ECO:0007669"/>
    <property type="project" value="TreeGrafter"/>
</dbReference>
<gene>
    <name evidence="5" type="ORF">GSOID_T00001903001</name>
</gene>
<dbReference type="Pfam" id="PF00454">
    <property type="entry name" value="PI3_PI4_kinase"/>
    <property type="match status" value="1"/>
</dbReference>
<dbReference type="GO" id="GO:0005942">
    <property type="term" value="C:phosphatidylinositol 3-kinase complex"/>
    <property type="evidence" value="ECO:0007669"/>
    <property type="project" value="TreeGrafter"/>
</dbReference>
<dbReference type="PROSITE" id="PS00916">
    <property type="entry name" value="PI3_4_KINASE_2"/>
    <property type="match status" value="1"/>
</dbReference>
<comment type="similarity">
    <text evidence="1">Belongs to the PI3/PI4-kinase family. Type III PI4K subfamily.</text>
</comment>
<dbReference type="PANTHER" id="PTHR10048:SF14">
    <property type="entry name" value="LD28067P"/>
    <property type="match status" value="1"/>
</dbReference>
<dbReference type="GO" id="GO:0035005">
    <property type="term" value="F:1-phosphatidylinositol-4-phosphate 3-kinase activity"/>
    <property type="evidence" value="ECO:0007669"/>
    <property type="project" value="TreeGrafter"/>
</dbReference>
<evidence type="ECO:0000256" key="3">
    <source>
        <dbReference type="ARBA" id="ARBA00022777"/>
    </source>
</evidence>
<dbReference type="Proteomes" id="UP000001307">
    <property type="component" value="Unassembled WGS sequence"/>
</dbReference>
<dbReference type="AlphaFoldDB" id="E4XRW0"/>
<dbReference type="InterPro" id="IPR000403">
    <property type="entry name" value="PI3/4_kinase_cat_dom"/>
</dbReference>